<comment type="caution">
    <text evidence="3">The sequence shown here is derived from an EMBL/GenBank/DDBJ whole genome shotgun (WGS) entry which is preliminary data.</text>
</comment>
<feature type="coiled-coil region" evidence="1">
    <location>
        <begin position="76"/>
        <end position="128"/>
    </location>
</feature>
<dbReference type="GO" id="GO:0005576">
    <property type="term" value="C:extracellular region"/>
    <property type="evidence" value="ECO:0007669"/>
    <property type="project" value="InterPro"/>
</dbReference>
<name>A0A9D1D9T0_9FIRM</name>
<feature type="domain" description="ADP ribosyltransferase" evidence="2">
    <location>
        <begin position="191"/>
        <end position="348"/>
    </location>
</feature>
<organism evidence="3 4">
    <name type="scientific">Candidatus Choladousia intestinavium</name>
    <dbReference type="NCBI Taxonomy" id="2840727"/>
    <lineage>
        <taxon>Bacteria</taxon>
        <taxon>Bacillati</taxon>
        <taxon>Bacillota</taxon>
        <taxon>Clostridia</taxon>
        <taxon>Lachnospirales</taxon>
        <taxon>Lachnospiraceae</taxon>
        <taxon>Lachnospiraceae incertae sedis</taxon>
        <taxon>Candidatus Choladousia</taxon>
    </lineage>
</organism>
<reference evidence="3" key="2">
    <citation type="journal article" date="2021" name="PeerJ">
        <title>Extensive microbial diversity within the chicken gut microbiome revealed by metagenomics and culture.</title>
        <authorList>
            <person name="Gilroy R."/>
            <person name="Ravi A."/>
            <person name="Getino M."/>
            <person name="Pursley I."/>
            <person name="Horton D.L."/>
            <person name="Alikhan N.F."/>
            <person name="Baker D."/>
            <person name="Gharbi K."/>
            <person name="Hall N."/>
            <person name="Watson M."/>
            <person name="Adriaenssens E.M."/>
            <person name="Foster-Nyarko E."/>
            <person name="Jarju S."/>
            <person name="Secka A."/>
            <person name="Antonio M."/>
            <person name="Oren A."/>
            <person name="Chaudhuri R.R."/>
            <person name="La Ragione R."/>
            <person name="Hildebrand F."/>
            <person name="Pallen M.J."/>
        </authorList>
    </citation>
    <scope>NUCLEOTIDE SEQUENCE</scope>
    <source>
        <strain evidence="3">ChiSjej4B22-8148</strain>
    </source>
</reference>
<dbReference type="Pfam" id="PF03496">
    <property type="entry name" value="ADPrib_exo_Tox"/>
    <property type="match status" value="1"/>
</dbReference>
<evidence type="ECO:0000256" key="1">
    <source>
        <dbReference type="SAM" id="Coils"/>
    </source>
</evidence>
<evidence type="ECO:0000313" key="3">
    <source>
        <dbReference type="EMBL" id="HIR12958.1"/>
    </source>
</evidence>
<gene>
    <name evidence="3" type="ORF">IAB31_03430</name>
</gene>
<dbReference type="SUPFAM" id="SSF56399">
    <property type="entry name" value="ADP-ribosylation"/>
    <property type="match status" value="1"/>
</dbReference>
<dbReference type="PROSITE" id="PS51996">
    <property type="entry name" value="TR_MART"/>
    <property type="match status" value="1"/>
</dbReference>
<dbReference type="Proteomes" id="UP000886757">
    <property type="component" value="Unassembled WGS sequence"/>
</dbReference>
<evidence type="ECO:0000259" key="2">
    <source>
        <dbReference type="Pfam" id="PF03496"/>
    </source>
</evidence>
<protein>
    <recommendedName>
        <fullName evidence="2">ADP ribosyltransferase domain-containing protein</fullName>
    </recommendedName>
</protein>
<accession>A0A9D1D9T0</accession>
<keyword evidence="1" id="KW-0175">Coiled coil</keyword>
<sequence>MEKYENAAVRIRKLLGRGGSVNLDSLFSGVKAWQEKKKENTANQKEFKKSLENFQEAERFSGGLDEEIQKEFQELGRNYREEASLLEEEWEMLEAERGGMQNEIQKKLEELEQARKKLETAASGKYGEHFREALAVCDRSIQSYRELMALIEAEAGECQGDAAAARASLQKENVLLTELQIQESAISMLVSITKEQRAAVSYYTGSGYKQTNPYLRRQAPRPDDKVLDQIQALHSLLSEQQTKRPVTVYRGVSHDTPMISGSKRGLNTYSDEELYGKLLVDGAFVSTSLREDSAFSGTMLVLDLPVGTRGAYVGDISTLQHVEREFLMDKDQAFRVTRVERRNGKRYIYAKSLRK</sequence>
<dbReference type="Gene3D" id="3.90.176.10">
    <property type="entry name" value="Toxin ADP-ribosyltransferase, Chain A, domain 1"/>
    <property type="match status" value="1"/>
</dbReference>
<dbReference type="InterPro" id="IPR003540">
    <property type="entry name" value="ADP-ribosyltransferase"/>
</dbReference>
<proteinExistence type="predicted"/>
<dbReference type="EMBL" id="DVGK01000042">
    <property type="protein sequence ID" value="HIR12958.1"/>
    <property type="molecule type" value="Genomic_DNA"/>
</dbReference>
<reference evidence="3" key="1">
    <citation type="submission" date="2020-10" db="EMBL/GenBank/DDBJ databases">
        <authorList>
            <person name="Gilroy R."/>
        </authorList>
    </citation>
    <scope>NUCLEOTIDE SEQUENCE</scope>
    <source>
        <strain evidence="3">ChiSjej4B22-8148</strain>
    </source>
</reference>
<dbReference type="AlphaFoldDB" id="A0A9D1D9T0"/>
<evidence type="ECO:0000313" key="4">
    <source>
        <dbReference type="Proteomes" id="UP000886757"/>
    </source>
</evidence>